<keyword evidence="4" id="KW-0411">Iron-sulfur</keyword>
<dbReference type="PANTHER" id="PTHR10359:SF19">
    <property type="entry name" value="DNA REPAIR GLYCOSYLASE MJ1434-RELATED"/>
    <property type="match status" value="1"/>
</dbReference>
<proteinExistence type="predicted"/>
<reference evidence="6 7" key="1">
    <citation type="journal article" date="2015" name="Nature">
        <title>rRNA introns, odd ribosomes, and small enigmatic genomes across a large radiation of phyla.</title>
        <authorList>
            <person name="Brown C.T."/>
            <person name="Hug L.A."/>
            <person name="Thomas B.C."/>
            <person name="Sharon I."/>
            <person name="Castelle C.J."/>
            <person name="Singh A."/>
            <person name="Wilkins M.J."/>
            <person name="Williams K.H."/>
            <person name="Banfield J.F."/>
        </authorList>
    </citation>
    <scope>NUCLEOTIDE SEQUENCE [LARGE SCALE GENOMIC DNA]</scope>
</reference>
<dbReference type="PANTHER" id="PTHR10359">
    <property type="entry name" value="A/G-SPECIFIC ADENINE GLYCOSYLASE/ENDONUCLEASE III"/>
    <property type="match status" value="1"/>
</dbReference>
<evidence type="ECO:0000313" key="6">
    <source>
        <dbReference type="EMBL" id="KKU13487.1"/>
    </source>
</evidence>
<dbReference type="EMBL" id="LCLH01000020">
    <property type="protein sequence ID" value="KKU13487.1"/>
    <property type="molecule type" value="Genomic_DNA"/>
</dbReference>
<dbReference type="InterPro" id="IPR011257">
    <property type="entry name" value="DNA_glycosylase"/>
</dbReference>
<dbReference type="InterPro" id="IPR003265">
    <property type="entry name" value="HhH-GPD_domain"/>
</dbReference>
<dbReference type="PATRIC" id="fig|1619050.3.peg.427"/>
<evidence type="ECO:0000256" key="3">
    <source>
        <dbReference type="ARBA" id="ARBA00023004"/>
    </source>
</evidence>
<dbReference type="GO" id="GO:0051539">
    <property type="term" value="F:4 iron, 4 sulfur cluster binding"/>
    <property type="evidence" value="ECO:0007669"/>
    <property type="project" value="UniProtKB-KW"/>
</dbReference>
<dbReference type="GO" id="GO:0006284">
    <property type="term" value="P:base-excision repair"/>
    <property type="evidence" value="ECO:0007669"/>
    <property type="project" value="InterPro"/>
</dbReference>
<dbReference type="Gene3D" id="1.10.340.30">
    <property type="entry name" value="Hypothetical protein, domain 2"/>
    <property type="match status" value="1"/>
</dbReference>
<protein>
    <submittedName>
        <fullName evidence="6">Repair protein HhH-GPD protein</fullName>
    </submittedName>
</protein>
<evidence type="ECO:0000256" key="4">
    <source>
        <dbReference type="ARBA" id="ARBA00023014"/>
    </source>
</evidence>
<dbReference type="Pfam" id="PF00730">
    <property type="entry name" value="HhH-GPD"/>
    <property type="match status" value="1"/>
</dbReference>
<evidence type="ECO:0000313" key="7">
    <source>
        <dbReference type="Proteomes" id="UP000034911"/>
    </source>
</evidence>
<dbReference type="GO" id="GO:0003824">
    <property type="term" value="F:catalytic activity"/>
    <property type="evidence" value="ECO:0007669"/>
    <property type="project" value="InterPro"/>
</dbReference>
<keyword evidence="2" id="KW-0479">Metal-binding</keyword>
<comment type="caution">
    <text evidence="6">The sequence shown here is derived from an EMBL/GenBank/DDBJ whole genome shotgun (WGS) entry which is preliminary data.</text>
</comment>
<dbReference type="CDD" id="cd00056">
    <property type="entry name" value="ENDO3c"/>
    <property type="match status" value="1"/>
</dbReference>
<keyword evidence="3" id="KW-0408">Iron</keyword>
<organism evidence="6 7">
    <name type="scientific">Candidatus Magasanikbacteria bacterium GW2011_GWC2_45_8</name>
    <dbReference type="NCBI Taxonomy" id="1619050"/>
    <lineage>
        <taxon>Bacteria</taxon>
        <taxon>Candidatus Magasanikiibacteriota</taxon>
    </lineage>
</organism>
<dbReference type="GO" id="GO:0046872">
    <property type="term" value="F:metal ion binding"/>
    <property type="evidence" value="ECO:0007669"/>
    <property type="project" value="UniProtKB-KW"/>
</dbReference>
<dbReference type="SUPFAM" id="SSF48150">
    <property type="entry name" value="DNA-glycosylase"/>
    <property type="match status" value="1"/>
</dbReference>
<dbReference type="Gene3D" id="1.10.1670.10">
    <property type="entry name" value="Helix-hairpin-Helix base-excision DNA repair enzymes (C-terminal)"/>
    <property type="match status" value="1"/>
</dbReference>
<keyword evidence="1" id="KW-0004">4Fe-4S</keyword>
<evidence type="ECO:0000256" key="1">
    <source>
        <dbReference type="ARBA" id="ARBA00022485"/>
    </source>
</evidence>
<evidence type="ECO:0000256" key="2">
    <source>
        <dbReference type="ARBA" id="ARBA00022723"/>
    </source>
</evidence>
<dbReference type="InterPro" id="IPR023170">
    <property type="entry name" value="HhH_base_excis_C"/>
</dbReference>
<name>A0A0G1MZE4_9BACT</name>
<dbReference type="SMART" id="SM00478">
    <property type="entry name" value="ENDO3c"/>
    <property type="match status" value="1"/>
</dbReference>
<dbReference type="AlphaFoldDB" id="A0A0G1MZE4"/>
<sequence length="265" mass="30688">MNPQAIFNELHTLYDHQGWWPLTLTKIPTKARFPVLRVENGVTYGIPWKKLSAFKTRNYDPFFDIATGAILTQNTAWRNVAQALLNLAHHHLLTASAIARANPRTIEKYIRPSGYFKQKTRKLKLFAEYIRKEYGGDMRRLLKKDTLVARAELLQLWGIGKETADSILLYAGNQPIFVVDAYTKRLCAHHGIVRKEYDDYQKLFMTDSHIATRCMRNRVAYYQEFHALIVRWGKGKVVEAKTLRGLRAVTDGESEQKFNRIFACP</sequence>
<dbReference type="STRING" id="1619050.UX20_C0020G0016"/>
<dbReference type="Proteomes" id="UP000034911">
    <property type="component" value="Unassembled WGS sequence"/>
</dbReference>
<evidence type="ECO:0000259" key="5">
    <source>
        <dbReference type="SMART" id="SM00478"/>
    </source>
</evidence>
<gene>
    <name evidence="6" type="ORF">UX20_C0020G0016</name>
</gene>
<accession>A0A0G1MZE4</accession>
<feature type="domain" description="HhH-GPD" evidence="5">
    <location>
        <begin position="71"/>
        <end position="235"/>
    </location>
</feature>